<protein>
    <submittedName>
        <fullName evidence="1">Uncharacterized protein</fullName>
    </submittedName>
</protein>
<keyword evidence="2" id="KW-1185">Reference proteome</keyword>
<evidence type="ECO:0000313" key="2">
    <source>
        <dbReference type="Proteomes" id="UP000828390"/>
    </source>
</evidence>
<dbReference type="Proteomes" id="UP000828390">
    <property type="component" value="Unassembled WGS sequence"/>
</dbReference>
<reference evidence="1" key="2">
    <citation type="submission" date="2020-11" db="EMBL/GenBank/DDBJ databases">
        <authorList>
            <person name="McCartney M.A."/>
            <person name="Auch B."/>
            <person name="Kono T."/>
            <person name="Mallez S."/>
            <person name="Becker A."/>
            <person name="Gohl D.M."/>
            <person name="Silverstein K.A.T."/>
            <person name="Koren S."/>
            <person name="Bechman K.B."/>
            <person name="Herman A."/>
            <person name="Abrahante J.E."/>
            <person name="Garbe J."/>
        </authorList>
    </citation>
    <scope>NUCLEOTIDE SEQUENCE</scope>
    <source>
        <strain evidence="1">Duluth1</strain>
        <tissue evidence="1">Whole animal</tissue>
    </source>
</reference>
<organism evidence="1 2">
    <name type="scientific">Dreissena polymorpha</name>
    <name type="common">Zebra mussel</name>
    <name type="synonym">Mytilus polymorpha</name>
    <dbReference type="NCBI Taxonomy" id="45954"/>
    <lineage>
        <taxon>Eukaryota</taxon>
        <taxon>Metazoa</taxon>
        <taxon>Spiralia</taxon>
        <taxon>Lophotrochozoa</taxon>
        <taxon>Mollusca</taxon>
        <taxon>Bivalvia</taxon>
        <taxon>Autobranchia</taxon>
        <taxon>Heteroconchia</taxon>
        <taxon>Euheterodonta</taxon>
        <taxon>Imparidentia</taxon>
        <taxon>Neoheterodontei</taxon>
        <taxon>Myida</taxon>
        <taxon>Dreissenoidea</taxon>
        <taxon>Dreissenidae</taxon>
        <taxon>Dreissena</taxon>
    </lineage>
</organism>
<reference evidence="1" key="1">
    <citation type="journal article" date="2019" name="bioRxiv">
        <title>The Genome of the Zebra Mussel, Dreissena polymorpha: A Resource for Invasive Species Research.</title>
        <authorList>
            <person name="McCartney M.A."/>
            <person name="Auch B."/>
            <person name="Kono T."/>
            <person name="Mallez S."/>
            <person name="Zhang Y."/>
            <person name="Obille A."/>
            <person name="Becker A."/>
            <person name="Abrahante J.E."/>
            <person name="Garbe J."/>
            <person name="Badalamenti J.P."/>
            <person name="Herman A."/>
            <person name="Mangelson H."/>
            <person name="Liachko I."/>
            <person name="Sullivan S."/>
            <person name="Sone E.D."/>
            <person name="Koren S."/>
            <person name="Silverstein K.A.T."/>
            <person name="Beckman K.B."/>
            <person name="Gohl D.M."/>
        </authorList>
    </citation>
    <scope>NUCLEOTIDE SEQUENCE</scope>
    <source>
        <strain evidence="1">Duluth1</strain>
        <tissue evidence="1">Whole animal</tissue>
    </source>
</reference>
<evidence type="ECO:0000313" key="1">
    <source>
        <dbReference type="EMBL" id="KAH3839410.1"/>
    </source>
</evidence>
<name>A0A9D4KH21_DREPO</name>
<accession>A0A9D4KH21</accession>
<proteinExistence type="predicted"/>
<sequence>MVDWIMLRLTEMSAVPFDETSIVGNNGYSPMMRFVNLCVNNHLKKSIISLGDLDLEPSDLKPHQKVEVHARYLHAKYERDR</sequence>
<dbReference type="EMBL" id="JAIWYP010000004">
    <property type="protein sequence ID" value="KAH3839410.1"/>
    <property type="molecule type" value="Genomic_DNA"/>
</dbReference>
<gene>
    <name evidence="1" type="ORF">DPMN_112840</name>
</gene>
<comment type="caution">
    <text evidence="1">The sequence shown here is derived from an EMBL/GenBank/DDBJ whole genome shotgun (WGS) entry which is preliminary data.</text>
</comment>
<dbReference type="AlphaFoldDB" id="A0A9D4KH21"/>